<dbReference type="AlphaFoldDB" id="A0AAV4TKD0"/>
<organism evidence="2 3">
    <name type="scientific">Caerostris extrusa</name>
    <name type="common">Bark spider</name>
    <name type="synonym">Caerostris bankana</name>
    <dbReference type="NCBI Taxonomy" id="172846"/>
    <lineage>
        <taxon>Eukaryota</taxon>
        <taxon>Metazoa</taxon>
        <taxon>Ecdysozoa</taxon>
        <taxon>Arthropoda</taxon>
        <taxon>Chelicerata</taxon>
        <taxon>Arachnida</taxon>
        <taxon>Araneae</taxon>
        <taxon>Araneomorphae</taxon>
        <taxon>Entelegynae</taxon>
        <taxon>Araneoidea</taxon>
        <taxon>Araneidae</taxon>
        <taxon>Caerostris</taxon>
    </lineage>
</organism>
<evidence type="ECO:0000256" key="1">
    <source>
        <dbReference type="SAM" id="Phobius"/>
    </source>
</evidence>
<keyword evidence="1" id="KW-0812">Transmembrane</keyword>
<evidence type="ECO:0000313" key="3">
    <source>
        <dbReference type="Proteomes" id="UP001054945"/>
    </source>
</evidence>
<dbReference type="EMBL" id="BPLR01011270">
    <property type="protein sequence ID" value="GIY45407.1"/>
    <property type="molecule type" value="Genomic_DNA"/>
</dbReference>
<name>A0AAV4TKD0_CAEEX</name>
<keyword evidence="1" id="KW-1133">Transmembrane helix</keyword>
<comment type="caution">
    <text evidence="2">The sequence shown here is derived from an EMBL/GenBank/DDBJ whole genome shotgun (WGS) entry which is preliminary data.</text>
</comment>
<evidence type="ECO:0000313" key="2">
    <source>
        <dbReference type="EMBL" id="GIY45407.1"/>
    </source>
</evidence>
<protein>
    <submittedName>
        <fullName evidence="2">Uncharacterized protein</fullName>
    </submittedName>
</protein>
<keyword evidence="3" id="KW-1185">Reference proteome</keyword>
<feature type="transmembrane region" description="Helical" evidence="1">
    <location>
        <begin position="26"/>
        <end position="48"/>
    </location>
</feature>
<reference evidence="2 3" key="1">
    <citation type="submission" date="2021-06" db="EMBL/GenBank/DDBJ databases">
        <title>Caerostris extrusa draft genome.</title>
        <authorList>
            <person name="Kono N."/>
            <person name="Arakawa K."/>
        </authorList>
    </citation>
    <scope>NUCLEOTIDE SEQUENCE [LARGE SCALE GENOMIC DNA]</scope>
</reference>
<gene>
    <name evidence="2" type="ORF">CEXT_813241</name>
</gene>
<sequence length="93" mass="11258">MPQDVERLAVTLYLPFAYHVTGHHSLWRMLLFQFLFSFAPFAWLLRLFRFGFEKKKSLGSSDLIPLPSWFRFLSVDRRKKSRHHLLVMDFKTR</sequence>
<keyword evidence="1" id="KW-0472">Membrane</keyword>
<dbReference type="Proteomes" id="UP001054945">
    <property type="component" value="Unassembled WGS sequence"/>
</dbReference>
<accession>A0AAV4TKD0</accession>
<proteinExistence type="predicted"/>